<comment type="caution">
    <text evidence="2">The sequence shown here is derived from an EMBL/GenBank/DDBJ whole genome shotgun (WGS) entry which is preliminary data.</text>
</comment>
<dbReference type="Proteomes" id="UP001239445">
    <property type="component" value="Unassembled WGS sequence"/>
</dbReference>
<feature type="compositionally biased region" description="Low complexity" evidence="1">
    <location>
        <begin position="519"/>
        <end position="532"/>
    </location>
</feature>
<evidence type="ECO:0000313" key="2">
    <source>
        <dbReference type="EMBL" id="KAK1759731.1"/>
    </source>
</evidence>
<feature type="compositionally biased region" description="Polar residues" evidence="1">
    <location>
        <begin position="544"/>
        <end position="565"/>
    </location>
</feature>
<name>A0AAJ0F923_9PEZI</name>
<dbReference type="EMBL" id="MU839828">
    <property type="protein sequence ID" value="KAK1759731.1"/>
    <property type="molecule type" value="Genomic_DNA"/>
</dbReference>
<feature type="compositionally biased region" description="Polar residues" evidence="1">
    <location>
        <begin position="256"/>
        <end position="276"/>
    </location>
</feature>
<feature type="region of interest" description="Disordered" evidence="1">
    <location>
        <begin position="158"/>
        <end position="189"/>
    </location>
</feature>
<dbReference type="PANTHER" id="PTHR42106:SF1">
    <property type="match status" value="1"/>
</dbReference>
<protein>
    <submittedName>
        <fullName evidence="2">Uncharacterized protein</fullName>
    </submittedName>
</protein>
<gene>
    <name evidence="2" type="ORF">QBC47DRAFT_291844</name>
</gene>
<reference evidence="2" key="1">
    <citation type="submission" date="2023-06" db="EMBL/GenBank/DDBJ databases">
        <title>Genome-scale phylogeny and comparative genomics of the fungal order Sordariales.</title>
        <authorList>
            <consortium name="Lawrence Berkeley National Laboratory"/>
            <person name="Hensen N."/>
            <person name="Bonometti L."/>
            <person name="Westerberg I."/>
            <person name="Brannstrom I.O."/>
            <person name="Guillou S."/>
            <person name="Cros-Aarteil S."/>
            <person name="Calhoun S."/>
            <person name="Haridas S."/>
            <person name="Kuo A."/>
            <person name="Mondo S."/>
            <person name="Pangilinan J."/>
            <person name="Riley R."/>
            <person name="Labutti K."/>
            <person name="Andreopoulos B."/>
            <person name="Lipzen A."/>
            <person name="Chen C."/>
            <person name="Yanf M."/>
            <person name="Daum C."/>
            <person name="Ng V."/>
            <person name="Clum A."/>
            <person name="Steindorff A."/>
            <person name="Ohm R."/>
            <person name="Martin F."/>
            <person name="Silar P."/>
            <person name="Natvig D."/>
            <person name="Lalanne C."/>
            <person name="Gautier V."/>
            <person name="Ament-Velasquez S.L."/>
            <person name="Kruys A."/>
            <person name="Hutchinson M.I."/>
            <person name="Powell A.J."/>
            <person name="Barry K."/>
            <person name="Miller A.N."/>
            <person name="Grigoriev I.V."/>
            <person name="Debuchy R."/>
            <person name="Gladieux P."/>
            <person name="Thoren M.H."/>
            <person name="Johannesson H."/>
        </authorList>
    </citation>
    <scope>NUCLEOTIDE SEQUENCE</scope>
    <source>
        <strain evidence="2">PSN4</strain>
    </source>
</reference>
<accession>A0AAJ0F923</accession>
<feature type="region of interest" description="Disordered" evidence="1">
    <location>
        <begin position="517"/>
        <end position="615"/>
    </location>
</feature>
<dbReference type="AlphaFoldDB" id="A0AAJ0F923"/>
<feature type="region of interest" description="Disordered" evidence="1">
    <location>
        <begin position="642"/>
        <end position="707"/>
    </location>
</feature>
<feature type="compositionally biased region" description="Basic residues" evidence="1">
    <location>
        <begin position="280"/>
        <end position="290"/>
    </location>
</feature>
<feature type="compositionally biased region" description="Polar residues" evidence="1">
    <location>
        <begin position="331"/>
        <end position="341"/>
    </location>
</feature>
<feature type="compositionally biased region" description="Gly residues" evidence="1">
    <location>
        <begin position="652"/>
        <end position="665"/>
    </location>
</feature>
<dbReference type="PANTHER" id="PTHR42106">
    <property type="entry name" value="CHROMOSOME 10, WHOLE GENOME SHOTGUN SEQUENCE"/>
    <property type="match status" value="1"/>
</dbReference>
<feature type="region of interest" description="Disordered" evidence="1">
    <location>
        <begin position="251"/>
        <end position="372"/>
    </location>
</feature>
<feature type="compositionally biased region" description="Basic and acidic residues" evidence="1">
    <location>
        <begin position="60"/>
        <end position="80"/>
    </location>
</feature>
<organism evidence="2 3">
    <name type="scientific">Echria macrotheca</name>
    <dbReference type="NCBI Taxonomy" id="438768"/>
    <lineage>
        <taxon>Eukaryota</taxon>
        <taxon>Fungi</taxon>
        <taxon>Dikarya</taxon>
        <taxon>Ascomycota</taxon>
        <taxon>Pezizomycotina</taxon>
        <taxon>Sordariomycetes</taxon>
        <taxon>Sordariomycetidae</taxon>
        <taxon>Sordariales</taxon>
        <taxon>Schizotheciaceae</taxon>
        <taxon>Echria</taxon>
    </lineage>
</organism>
<proteinExistence type="predicted"/>
<feature type="compositionally biased region" description="Gly residues" evidence="1">
    <location>
        <begin position="673"/>
        <end position="682"/>
    </location>
</feature>
<feature type="region of interest" description="Disordered" evidence="1">
    <location>
        <begin position="28"/>
        <end position="91"/>
    </location>
</feature>
<feature type="compositionally biased region" description="Low complexity" evidence="1">
    <location>
        <begin position="209"/>
        <end position="226"/>
    </location>
</feature>
<sequence>MDNVSRMSDMDADMGDVAVVEECKLASGLTLEGKSPLTKTRSLSDGGGTPNKLSPSPHIFEVKRQQSKDDIGIRDNKPETQPRLPSTPIRAGFSMRGLSLQMPREAEAVSQAEPPSYVQPAPLSPKLDHSHIYASPTNILPRRSRGLDFSRAATSLHHSTLADQSPDSSPTIGSRAMNIPGRREGGFGAAEQSNSLWSMMGNSEKMHISSSLGSNHHLLSDSSSSSELDDDLMDEEMDDAYVTTPQVVKSSAPIGLSNSTPWMPSGSPAVNSLASFQQRQRQRKQPRKQRGLFGLGFHSTTAGGLSKSPPGNLALPKEMTSSHHRRESISWAANQLHISGNDSDDNRQADGTESPSRPNVVRRAVTRPRNLLPKTKGFARIRAALAEESAPADAEFRREAEVVRQVRESDPDLETRLANAQTTDSAVPATLSSPKMSGYDLLNELTDDMMMMDSSSSGNGNGDSFGLMPKDIHMRSRQTVQDLRDKMLLENLENLVAAASRVTPPPPTFLTRASSSAISTDDMSMDSPSTVSGGNPFLLPGALTGTSSSGADTPQPQSLGNQSGVNGSGGISTSGLPSSAEIIPATSVHGSPSVSEMTWRVNSKRRRDDDLDPVAFKRRAVSPGMSVHNSPIMQSPLQRDTVPWAAGSRPGSVGGDTTGKPGGSSGAPSENGSGTGGNGGRPAGTKVRVGFQGMVDTNDGITRLSIE</sequence>
<keyword evidence="3" id="KW-1185">Reference proteome</keyword>
<evidence type="ECO:0000256" key="1">
    <source>
        <dbReference type="SAM" id="MobiDB-lite"/>
    </source>
</evidence>
<feature type="compositionally biased region" description="Polar residues" evidence="1">
    <location>
        <begin position="158"/>
        <end position="172"/>
    </location>
</feature>
<evidence type="ECO:0000313" key="3">
    <source>
        <dbReference type="Proteomes" id="UP001239445"/>
    </source>
</evidence>
<feature type="region of interest" description="Disordered" evidence="1">
    <location>
        <begin position="207"/>
        <end position="230"/>
    </location>
</feature>